<reference evidence="2" key="1">
    <citation type="submission" date="2021-02" db="EMBL/GenBank/DDBJ databases">
        <title>Genome sequence Cadophora malorum strain M34.</title>
        <authorList>
            <person name="Stefanovic E."/>
            <person name="Vu D."/>
            <person name="Scully C."/>
            <person name="Dijksterhuis J."/>
            <person name="Roader J."/>
            <person name="Houbraken J."/>
        </authorList>
    </citation>
    <scope>NUCLEOTIDE SEQUENCE</scope>
    <source>
        <strain evidence="2">M34</strain>
    </source>
</reference>
<protein>
    <submittedName>
        <fullName evidence="2">Uncharacterized protein</fullName>
    </submittedName>
</protein>
<accession>A0A8H7T722</accession>
<name>A0A8H7T722_9HELO</name>
<evidence type="ECO:0000256" key="1">
    <source>
        <dbReference type="SAM" id="Phobius"/>
    </source>
</evidence>
<keyword evidence="1" id="KW-0472">Membrane</keyword>
<organism evidence="2 3">
    <name type="scientific">Cadophora malorum</name>
    <dbReference type="NCBI Taxonomy" id="108018"/>
    <lineage>
        <taxon>Eukaryota</taxon>
        <taxon>Fungi</taxon>
        <taxon>Dikarya</taxon>
        <taxon>Ascomycota</taxon>
        <taxon>Pezizomycotina</taxon>
        <taxon>Leotiomycetes</taxon>
        <taxon>Helotiales</taxon>
        <taxon>Ploettnerulaceae</taxon>
        <taxon>Cadophora</taxon>
    </lineage>
</organism>
<evidence type="ECO:0000313" key="2">
    <source>
        <dbReference type="EMBL" id="KAG4413660.1"/>
    </source>
</evidence>
<proteinExistence type="predicted"/>
<dbReference type="OrthoDB" id="5399485at2759"/>
<sequence length="331" mass="37134">MAPSSCPFETGLVTMANTKVVKPASTWAATSFAYQAWEAAIRNEAMVGIYSKVDNDIDNFYPGKEDVLGNWNCAEGDVDTIIQPDEWTKPALKAFIDRQTFIPGPTDMTGVWLPSSSVYREFMAWGQYISPSTNLTSYRAMLATPADREATDVPVNVRNIECTLQTFNGWKPTMWTEDAYEDWTDTMFGFVMELSDAEEYAAQFTKVLNATSMVSGSNDGHFVDAETAAEKGAGTTYGCLELSTRIYGSVIIITVILVALVLVMLVIDLYDVVRNKFDKRHREVEKMPFEMLDWQVALVEKMTGDEIKKPRALAIYEYFIDESGRSCCRKV</sequence>
<keyword evidence="3" id="KW-1185">Reference proteome</keyword>
<feature type="transmembrane region" description="Helical" evidence="1">
    <location>
        <begin position="246"/>
        <end position="270"/>
    </location>
</feature>
<dbReference type="AlphaFoldDB" id="A0A8H7T722"/>
<keyword evidence="1" id="KW-1133">Transmembrane helix</keyword>
<gene>
    <name evidence="2" type="ORF">IFR04_013200</name>
</gene>
<dbReference type="EMBL" id="JAFJYH010000302">
    <property type="protein sequence ID" value="KAG4413660.1"/>
    <property type="molecule type" value="Genomic_DNA"/>
</dbReference>
<evidence type="ECO:0000313" key="3">
    <source>
        <dbReference type="Proteomes" id="UP000664132"/>
    </source>
</evidence>
<comment type="caution">
    <text evidence="2">The sequence shown here is derived from an EMBL/GenBank/DDBJ whole genome shotgun (WGS) entry which is preliminary data.</text>
</comment>
<dbReference type="Proteomes" id="UP000664132">
    <property type="component" value="Unassembled WGS sequence"/>
</dbReference>
<keyword evidence="1" id="KW-0812">Transmembrane</keyword>